<evidence type="ECO:0000313" key="2">
    <source>
        <dbReference type="Proteomes" id="UP000295433"/>
    </source>
</evidence>
<sequence>MGILNNTFSLIGKTLGFIGDAESNAVTSVANAVATAVSGAQQVVNGVTDFISDVTEPMPVVNGVVDAAANVINGATHGVEIVTHHFTMWGAEAGQAIGTVLNTTGDFVENIGEADLQGAICAIRDGIGEIVGKDLQYISAHLDHDAELIQIPIKVLTESVTDILKPIFGDNCITNLPSILDDLQNGILEGVILDQIVQPLLDCLAEFNESIFGYDGCDLSASDMGMGFLLDCDDEEHNHHYSCDDEEHNDHHSCEHVEFNPCEHNVELVGVNDGECFVAIAA</sequence>
<dbReference type="RefSeq" id="WP_132457193.1">
    <property type="nucleotide sequence ID" value="NZ_JAWIZJ010000008.1"/>
</dbReference>
<organism evidence="1 2">
    <name type="scientific">Samsonia erythrinae</name>
    <dbReference type="NCBI Taxonomy" id="160434"/>
    <lineage>
        <taxon>Bacteria</taxon>
        <taxon>Pseudomonadati</taxon>
        <taxon>Pseudomonadota</taxon>
        <taxon>Gammaproteobacteria</taxon>
        <taxon>Enterobacterales</taxon>
        <taxon>Pectobacteriaceae</taxon>
        <taxon>Samsonia</taxon>
    </lineage>
</organism>
<proteinExistence type="predicted"/>
<name>A0A4R3VP69_9GAMM</name>
<protein>
    <submittedName>
        <fullName evidence="1">Uncharacterized protein</fullName>
    </submittedName>
</protein>
<reference evidence="1 2" key="1">
    <citation type="submission" date="2019-03" db="EMBL/GenBank/DDBJ databases">
        <title>Genomic Encyclopedia of Type Strains, Phase IV (KMG-IV): sequencing the most valuable type-strain genomes for metagenomic binning, comparative biology and taxonomic classification.</title>
        <authorList>
            <person name="Goeker M."/>
        </authorList>
    </citation>
    <scope>NUCLEOTIDE SEQUENCE [LARGE SCALE GENOMIC DNA]</scope>
    <source>
        <strain evidence="1 2">DSM 16730</strain>
    </source>
</reference>
<evidence type="ECO:0000313" key="1">
    <source>
        <dbReference type="EMBL" id="TCV04956.1"/>
    </source>
</evidence>
<dbReference type="Proteomes" id="UP000295433">
    <property type="component" value="Unassembled WGS sequence"/>
</dbReference>
<gene>
    <name evidence="1" type="ORF">EDC54_108109</name>
</gene>
<keyword evidence="2" id="KW-1185">Reference proteome</keyword>
<accession>A0A4R3VP69</accession>
<dbReference type="AlphaFoldDB" id="A0A4R3VP69"/>
<dbReference type="EMBL" id="SMBY01000008">
    <property type="protein sequence ID" value="TCV04956.1"/>
    <property type="molecule type" value="Genomic_DNA"/>
</dbReference>
<comment type="caution">
    <text evidence="1">The sequence shown here is derived from an EMBL/GenBank/DDBJ whole genome shotgun (WGS) entry which is preliminary data.</text>
</comment>
<dbReference type="OrthoDB" id="5918800at2"/>